<reference evidence="1" key="2">
    <citation type="submission" date="2020-09" db="EMBL/GenBank/DDBJ databases">
        <authorList>
            <person name="Sun Q."/>
            <person name="Zhou Y."/>
        </authorList>
    </citation>
    <scope>NUCLEOTIDE SEQUENCE</scope>
    <source>
        <strain evidence="1">CGMCC 1.15966</strain>
    </source>
</reference>
<comment type="caution">
    <text evidence="1">The sequence shown here is derived from an EMBL/GenBank/DDBJ whole genome shotgun (WGS) entry which is preliminary data.</text>
</comment>
<dbReference type="Proteomes" id="UP000614460">
    <property type="component" value="Unassembled WGS sequence"/>
</dbReference>
<dbReference type="EMBL" id="BMKM01000003">
    <property type="protein sequence ID" value="GGE18138.1"/>
    <property type="molecule type" value="Genomic_DNA"/>
</dbReference>
<protein>
    <submittedName>
        <fullName evidence="1">Uncharacterized protein</fullName>
    </submittedName>
</protein>
<accession>A0A8H9FZ67</accession>
<proteinExistence type="predicted"/>
<reference evidence="1" key="1">
    <citation type="journal article" date="2014" name="Int. J. Syst. Evol. Microbiol.">
        <title>Complete genome sequence of Corynebacterium casei LMG S-19264T (=DSM 44701T), isolated from a smear-ripened cheese.</title>
        <authorList>
            <consortium name="US DOE Joint Genome Institute (JGI-PGF)"/>
            <person name="Walter F."/>
            <person name="Albersmeier A."/>
            <person name="Kalinowski J."/>
            <person name="Ruckert C."/>
        </authorList>
    </citation>
    <scope>NUCLEOTIDE SEQUENCE</scope>
    <source>
        <strain evidence="1">CGMCC 1.15966</strain>
    </source>
</reference>
<organism evidence="1 2">
    <name type="scientific">Sphingobacterium cellulitidis</name>
    <dbReference type="NCBI Taxonomy" id="1768011"/>
    <lineage>
        <taxon>Bacteria</taxon>
        <taxon>Pseudomonadati</taxon>
        <taxon>Bacteroidota</taxon>
        <taxon>Sphingobacteriia</taxon>
        <taxon>Sphingobacteriales</taxon>
        <taxon>Sphingobacteriaceae</taxon>
        <taxon>Sphingobacterium</taxon>
    </lineage>
</organism>
<gene>
    <name evidence="1" type="ORF">GCM10011516_14700</name>
</gene>
<evidence type="ECO:0000313" key="1">
    <source>
        <dbReference type="EMBL" id="GGE18138.1"/>
    </source>
</evidence>
<sequence length="64" mass="7352">MIIGNGSQIIELEIIYEHRKSLLYMLADDVADDKIGLSRSWTPQDQYSPERIDDIDPTFAFPLP</sequence>
<keyword evidence="2" id="KW-1185">Reference proteome</keyword>
<dbReference type="AlphaFoldDB" id="A0A8H9FZ67"/>
<name>A0A8H9FZ67_9SPHI</name>
<evidence type="ECO:0000313" key="2">
    <source>
        <dbReference type="Proteomes" id="UP000614460"/>
    </source>
</evidence>